<dbReference type="AlphaFoldDB" id="A0A315ZBB8"/>
<protein>
    <submittedName>
        <fullName evidence="2">Putative DNA-binding protein</fullName>
    </submittedName>
</protein>
<dbReference type="Pfam" id="PF04326">
    <property type="entry name" value="SLFN_AlbA_2"/>
    <property type="match status" value="1"/>
</dbReference>
<reference evidence="2 3" key="1">
    <citation type="submission" date="2018-03" db="EMBL/GenBank/DDBJ databases">
        <title>Genomic Encyclopedia of Archaeal and Bacterial Type Strains, Phase II (KMG-II): from individual species to whole genera.</title>
        <authorList>
            <person name="Goeker M."/>
        </authorList>
    </citation>
    <scope>NUCLEOTIDE SEQUENCE [LARGE SCALE GENOMIC DNA]</scope>
    <source>
        <strain evidence="2 3">DSM 28229</strain>
    </source>
</reference>
<evidence type="ECO:0000313" key="2">
    <source>
        <dbReference type="EMBL" id="PWJ42592.1"/>
    </source>
</evidence>
<dbReference type="EMBL" id="QGDO01000002">
    <property type="protein sequence ID" value="PWJ42592.1"/>
    <property type="molecule type" value="Genomic_DNA"/>
</dbReference>
<dbReference type="RefSeq" id="WP_109616730.1">
    <property type="nucleotide sequence ID" value="NZ_QGDO01000002.1"/>
</dbReference>
<dbReference type="PANTHER" id="PTHR30595:SF6">
    <property type="entry name" value="SCHLAFEN ALBA-2 DOMAIN-CONTAINING PROTEIN"/>
    <property type="match status" value="1"/>
</dbReference>
<feature type="domain" description="Schlafen AlbA-2" evidence="1">
    <location>
        <begin position="16"/>
        <end position="135"/>
    </location>
</feature>
<evidence type="ECO:0000259" key="1">
    <source>
        <dbReference type="Pfam" id="PF04326"/>
    </source>
</evidence>
<accession>A0A315ZBB8</accession>
<name>A0A315ZBB8_SEDFL</name>
<evidence type="ECO:0000313" key="3">
    <source>
        <dbReference type="Proteomes" id="UP000245535"/>
    </source>
</evidence>
<organism evidence="2 3">
    <name type="scientific">Sediminitomix flava</name>
    <dbReference type="NCBI Taxonomy" id="379075"/>
    <lineage>
        <taxon>Bacteria</taxon>
        <taxon>Pseudomonadati</taxon>
        <taxon>Bacteroidota</taxon>
        <taxon>Cytophagia</taxon>
        <taxon>Cytophagales</taxon>
        <taxon>Flammeovirgaceae</taxon>
        <taxon>Sediminitomix</taxon>
    </lineage>
</organism>
<keyword evidence="2" id="KW-0238">DNA-binding</keyword>
<dbReference type="InterPro" id="IPR007421">
    <property type="entry name" value="Schlafen_AlbA_2_dom"/>
</dbReference>
<proteinExistence type="predicted"/>
<dbReference type="InterPro" id="IPR038461">
    <property type="entry name" value="Schlafen_AlbA_2_dom_sf"/>
</dbReference>
<dbReference type="Gene3D" id="3.30.950.30">
    <property type="entry name" value="Schlafen, AAA domain"/>
    <property type="match status" value="1"/>
</dbReference>
<gene>
    <name evidence="2" type="ORF">BC781_102136</name>
</gene>
<dbReference type="GO" id="GO:0003677">
    <property type="term" value="F:DNA binding"/>
    <property type="evidence" value="ECO:0007669"/>
    <property type="project" value="UniProtKB-KW"/>
</dbReference>
<comment type="caution">
    <text evidence="2">The sequence shown here is derived from an EMBL/GenBank/DDBJ whole genome shotgun (WGS) entry which is preliminary data.</text>
</comment>
<dbReference type="Proteomes" id="UP000245535">
    <property type="component" value="Unassembled WGS sequence"/>
</dbReference>
<keyword evidence="3" id="KW-1185">Reference proteome</keyword>
<sequence>MALNLGRLKELVAQGEGEHIEFKNKAADPVKIMKEVVAFANKSGGYLIVGVTDDGGIKGVKDAMEEMFVLEQTIASYCKPVVNYDAFTVNINAHKQVVVFKIHENERKPVFLLYNKNKKIGKAYIRVEDRSVQMSPELRSIMKARWRGDEGLFSFGEKERKLMQFMENNPKTTVEEFSKSENIPLKEAAMLFVQLTISNVLEVIPGEMSDYFMLVEKDDEV</sequence>
<dbReference type="OrthoDB" id="9810282at2"/>
<dbReference type="PANTHER" id="PTHR30595">
    <property type="entry name" value="GLPR-RELATED TRANSCRIPTIONAL REPRESSOR"/>
    <property type="match status" value="1"/>
</dbReference>